<dbReference type="AlphaFoldDB" id="E0XUK7"/>
<protein>
    <submittedName>
        <fullName evidence="1">Uncharacterized protein</fullName>
    </submittedName>
</protein>
<evidence type="ECO:0000313" key="1">
    <source>
        <dbReference type="EMBL" id="ADI18098.1"/>
    </source>
</evidence>
<organism evidence="1">
    <name type="scientific">uncultured Acidobacteriales bacterium HF0200_23L05</name>
    <dbReference type="NCBI Taxonomy" id="710732"/>
    <lineage>
        <taxon>Bacteria</taxon>
        <taxon>Pseudomonadati</taxon>
        <taxon>Acidobacteriota</taxon>
        <taxon>Terriglobia</taxon>
        <taxon>Terriglobales</taxon>
        <taxon>environmental samples</taxon>
    </lineage>
</organism>
<sequence length="45" mass="5320">MINTLARSAADNRGTLKDYQWKNASLINSHRLSEWMGWFATMRNY</sequence>
<reference evidence="1" key="1">
    <citation type="journal article" date="2011" name="Environ. Microbiol.">
        <title>Time-series analyses of Monterey Bay coastal microbial picoplankton using a 'genome proxy' microarray.</title>
        <authorList>
            <person name="Rich V.I."/>
            <person name="Pham V.D."/>
            <person name="Eppley J."/>
            <person name="Shi Y."/>
            <person name="DeLong E.F."/>
        </authorList>
    </citation>
    <scope>NUCLEOTIDE SEQUENCE</scope>
</reference>
<accession>E0XUK7</accession>
<dbReference type="EMBL" id="GU474881">
    <property type="protein sequence ID" value="ADI18098.1"/>
    <property type="molecule type" value="Genomic_DNA"/>
</dbReference>
<proteinExistence type="predicted"/>
<name>E0XUK7_9BACT</name>